<keyword evidence="2 3" id="KW-0808">Transferase</keyword>
<evidence type="ECO:0000256" key="1">
    <source>
        <dbReference type="ARBA" id="ARBA00022603"/>
    </source>
</evidence>
<dbReference type="InterPro" id="IPR029063">
    <property type="entry name" value="SAM-dependent_MTases_sf"/>
</dbReference>
<name>A0A1R4J2M5_9MICC</name>
<dbReference type="Gene3D" id="3.40.50.150">
    <property type="entry name" value="Vaccinia Virus protein VP39"/>
    <property type="match status" value="1"/>
</dbReference>
<protein>
    <submittedName>
        <fullName evidence="3">Ribosomal RNA small subunit methyltransferase D</fullName>
        <ecNumber evidence="3">2.1.1.-</ecNumber>
    </submittedName>
</protein>
<dbReference type="GO" id="GO:0003676">
    <property type="term" value="F:nucleic acid binding"/>
    <property type="evidence" value="ECO:0007669"/>
    <property type="project" value="InterPro"/>
</dbReference>
<dbReference type="GO" id="GO:0031167">
    <property type="term" value="P:rRNA methylation"/>
    <property type="evidence" value="ECO:0007669"/>
    <property type="project" value="InterPro"/>
</dbReference>
<accession>A0A1R4J2M5</accession>
<keyword evidence="1 3" id="KW-0489">Methyltransferase</keyword>
<evidence type="ECO:0000256" key="2">
    <source>
        <dbReference type="ARBA" id="ARBA00022679"/>
    </source>
</evidence>
<dbReference type="CDD" id="cd02440">
    <property type="entry name" value="AdoMet_MTases"/>
    <property type="match status" value="1"/>
</dbReference>
<dbReference type="PROSITE" id="PS00092">
    <property type="entry name" value="N6_MTASE"/>
    <property type="match status" value="1"/>
</dbReference>
<sequence>MSRIIAGAASGMPLASVRGSDTRPTTDRTKEALFSWLQSRDWCEDTVVLDLYAGSGALGLEALSRGARSATLVERDRTALEVCRRNTDAVNRALGRRAGTALGQSVERFLAGRTEADLILADPPYPLDGPELDGVLVSAAASLTPGGLLVLERSARSAPPTRPEGLEEVDVRTYGETALYFWQDVR</sequence>
<dbReference type="PANTHER" id="PTHR43542:SF1">
    <property type="entry name" value="METHYLTRANSFERASE"/>
    <property type="match status" value="1"/>
</dbReference>
<dbReference type="PANTHER" id="PTHR43542">
    <property type="entry name" value="METHYLTRANSFERASE"/>
    <property type="match status" value="1"/>
</dbReference>
<proteinExistence type="predicted"/>
<dbReference type="SUPFAM" id="SSF53335">
    <property type="entry name" value="S-adenosyl-L-methionine-dependent methyltransferases"/>
    <property type="match status" value="1"/>
</dbReference>
<dbReference type="Pfam" id="PF03602">
    <property type="entry name" value="Cons_hypoth95"/>
    <property type="match status" value="1"/>
</dbReference>
<dbReference type="Proteomes" id="UP000196230">
    <property type="component" value="Unassembled WGS sequence"/>
</dbReference>
<dbReference type="PIRSF" id="PIRSF004553">
    <property type="entry name" value="CHP00095"/>
    <property type="match status" value="1"/>
</dbReference>
<dbReference type="GO" id="GO:0008168">
    <property type="term" value="F:methyltransferase activity"/>
    <property type="evidence" value="ECO:0007669"/>
    <property type="project" value="UniProtKB-KW"/>
</dbReference>
<evidence type="ECO:0000313" key="4">
    <source>
        <dbReference type="Proteomes" id="UP000196230"/>
    </source>
</evidence>
<dbReference type="NCBIfam" id="TIGR00095">
    <property type="entry name" value="16S rRNA (guanine(966)-N(2))-methyltransferase RsmD"/>
    <property type="match status" value="1"/>
</dbReference>
<evidence type="ECO:0000313" key="3">
    <source>
        <dbReference type="EMBL" id="SJN26381.1"/>
    </source>
</evidence>
<dbReference type="InterPro" id="IPR004398">
    <property type="entry name" value="RNA_MeTrfase_RsmD"/>
</dbReference>
<gene>
    <name evidence="3" type="ORF">FM125_06105</name>
</gene>
<dbReference type="EC" id="2.1.1.-" evidence="3"/>
<dbReference type="InterPro" id="IPR002052">
    <property type="entry name" value="DNA_methylase_N6_adenine_CS"/>
</dbReference>
<reference evidence="3 4" key="1">
    <citation type="submission" date="2017-02" db="EMBL/GenBank/DDBJ databases">
        <authorList>
            <person name="Peterson S.W."/>
        </authorList>
    </citation>
    <scope>NUCLEOTIDE SEQUENCE [LARGE SCALE GENOMIC DNA]</scope>
    <source>
        <strain evidence="3 4">2B3F</strain>
    </source>
</reference>
<organism evidence="3 4">
    <name type="scientific">Micrococcus lylae</name>
    <dbReference type="NCBI Taxonomy" id="1273"/>
    <lineage>
        <taxon>Bacteria</taxon>
        <taxon>Bacillati</taxon>
        <taxon>Actinomycetota</taxon>
        <taxon>Actinomycetes</taxon>
        <taxon>Micrococcales</taxon>
        <taxon>Micrococcaceae</taxon>
        <taxon>Micrococcus</taxon>
    </lineage>
</organism>
<dbReference type="EMBL" id="FUKP01000041">
    <property type="protein sequence ID" value="SJN26381.1"/>
    <property type="molecule type" value="Genomic_DNA"/>
</dbReference>
<dbReference type="RefSeq" id="WP_087133979.1">
    <property type="nucleotide sequence ID" value="NZ_FUKP01000041.1"/>
</dbReference>
<dbReference type="AlphaFoldDB" id="A0A1R4J2M5"/>